<dbReference type="AlphaFoldDB" id="A0A2K9LR71"/>
<dbReference type="KEGG" id="kak:Kalk_03540"/>
<name>A0A2K9LR71_9GAMM</name>
<evidence type="ECO:0000259" key="2">
    <source>
        <dbReference type="Pfam" id="PF13472"/>
    </source>
</evidence>
<sequence>MRPLFSVFSLILIVVCFSGAVSAAQPAPHRVLLVLGDSLSAGYGIAQGQEWVTLLSQRFAREAQPVKVVNASISGETTSGGVARIKPLLERETPAWVLIELGGNDGLRGMSLVAMEANLQAMVDAVEESGAQPVLLGIKIPPNYGNKYRSRFEQVFVDVAERNDVALLPFLLDGVGGIDNLMQADRIHPNQQAQPLIADNVWEFLKPVMVKRDN</sequence>
<dbReference type="PROSITE" id="PS01098">
    <property type="entry name" value="LIPASE_GDSL_SER"/>
    <property type="match status" value="1"/>
</dbReference>
<feature type="signal peptide" evidence="1">
    <location>
        <begin position="1"/>
        <end position="23"/>
    </location>
</feature>
<organism evidence="3 4">
    <name type="scientific">Ketobacter alkanivorans</name>
    <dbReference type="NCBI Taxonomy" id="1917421"/>
    <lineage>
        <taxon>Bacteria</taxon>
        <taxon>Pseudomonadati</taxon>
        <taxon>Pseudomonadota</taxon>
        <taxon>Gammaproteobacteria</taxon>
        <taxon>Pseudomonadales</taxon>
        <taxon>Ketobacteraceae</taxon>
        <taxon>Ketobacter</taxon>
    </lineage>
</organism>
<feature type="chain" id="PRO_5014875435" description="SGNH hydrolase-type esterase domain-containing protein" evidence="1">
    <location>
        <begin position="24"/>
        <end position="214"/>
    </location>
</feature>
<dbReference type="InterPro" id="IPR013830">
    <property type="entry name" value="SGNH_hydro"/>
</dbReference>
<dbReference type="GO" id="GO:0006629">
    <property type="term" value="P:lipid metabolic process"/>
    <property type="evidence" value="ECO:0007669"/>
    <property type="project" value="InterPro"/>
</dbReference>
<dbReference type="InterPro" id="IPR051532">
    <property type="entry name" value="Ester_Hydrolysis_Enzymes"/>
</dbReference>
<dbReference type="SUPFAM" id="SSF52266">
    <property type="entry name" value="SGNH hydrolase"/>
    <property type="match status" value="1"/>
</dbReference>
<dbReference type="OrthoDB" id="9786188at2"/>
<dbReference type="EMBL" id="CP022684">
    <property type="protein sequence ID" value="AUM14836.1"/>
    <property type="molecule type" value="Genomic_DNA"/>
</dbReference>
<dbReference type="InterPro" id="IPR036514">
    <property type="entry name" value="SGNH_hydro_sf"/>
</dbReference>
<proteinExistence type="predicted"/>
<keyword evidence="4" id="KW-1185">Reference proteome</keyword>
<dbReference type="Proteomes" id="UP000235116">
    <property type="component" value="Chromosome"/>
</dbReference>
<gene>
    <name evidence="3" type="ORF">Kalk_03540</name>
</gene>
<keyword evidence="1" id="KW-0732">Signal</keyword>
<dbReference type="PANTHER" id="PTHR30383:SF24">
    <property type="entry name" value="THIOESTERASE 1_PROTEASE 1_LYSOPHOSPHOLIPASE L1"/>
    <property type="match status" value="1"/>
</dbReference>
<evidence type="ECO:0000256" key="1">
    <source>
        <dbReference type="SAM" id="SignalP"/>
    </source>
</evidence>
<feature type="domain" description="SGNH hydrolase-type esterase" evidence="2">
    <location>
        <begin position="34"/>
        <end position="192"/>
    </location>
</feature>
<dbReference type="Pfam" id="PF13472">
    <property type="entry name" value="Lipase_GDSL_2"/>
    <property type="match status" value="1"/>
</dbReference>
<dbReference type="InterPro" id="IPR008265">
    <property type="entry name" value="Lipase_GDSL_AS"/>
</dbReference>
<reference evidence="4" key="1">
    <citation type="submission" date="2017-08" db="EMBL/GenBank/DDBJ databases">
        <title>Direct submision.</title>
        <authorList>
            <person name="Kim S.-J."/>
            <person name="Rhee S.-K."/>
        </authorList>
    </citation>
    <scope>NUCLEOTIDE SEQUENCE [LARGE SCALE GENOMIC DNA]</scope>
    <source>
        <strain evidence="4">GI5</strain>
    </source>
</reference>
<dbReference type="PANTHER" id="PTHR30383">
    <property type="entry name" value="THIOESTERASE 1/PROTEASE 1/LYSOPHOSPHOLIPASE L1"/>
    <property type="match status" value="1"/>
</dbReference>
<dbReference type="CDD" id="cd01822">
    <property type="entry name" value="Lysophospholipase_L1_like"/>
    <property type="match status" value="1"/>
</dbReference>
<protein>
    <recommendedName>
        <fullName evidence="2">SGNH hydrolase-type esterase domain-containing protein</fullName>
    </recommendedName>
</protein>
<dbReference type="Gene3D" id="3.40.50.1110">
    <property type="entry name" value="SGNH hydrolase"/>
    <property type="match status" value="1"/>
</dbReference>
<evidence type="ECO:0000313" key="3">
    <source>
        <dbReference type="EMBL" id="AUM14836.1"/>
    </source>
</evidence>
<dbReference type="GO" id="GO:0004622">
    <property type="term" value="F:phosphatidylcholine lysophospholipase activity"/>
    <property type="evidence" value="ECO:0007669"/>
    <property type="project" value="TreeGrafter"/>
</dbReference>
<accession>A0A2K9LR71</accession>
<evidence type="ECO:0000313" key="4">
    <source>
        <dbReference type="Proteomes" id="UP000235116"/>
    </source>
</evidence>